<dbReference type="AlphaFoldDB" id="B0DBV9"/>
<gene>
    <name evidence="3" type="ORF">LACBIDRAFT_297941</name>
</gene>
<name>B0DBV9_LACBS</name>
<evidence type="ECO:0000256" key="1">
    <source>
        <dbReference type="SAM" id="Coils"/>
    </source>
</evidence>
<dbReference type="InParanoid" id="B0DBV9"/>
<evidence type="ECO:0000313" key="3">
    <source>
        <dbReference type="EMBL" id="EDR07784.1"/>
    </source>
</evidence>
<accession>B0DBV9</accession>
<dbReference type="HOGENOM" id="CLU_059960_0_0_1"/>
<evidence type="ECO:0000256" key="2">
    <source>
        <dbReference type="SAM" id="MobiDB-lite"/>
    </source>
</evidence>
<dbReference type="KEGG" id="lbc:LACBIDRAFT_297941"/>
<proteinExistence type="predicted"/>
<organism evidence="4">
    <name type="scientific">Laccaria bicolor (strain S238N-H82 / ATCC MYA-4686)</name>
    <name type="common">Bicoloured deceiver</name>
    <name type="synonym">Laccaria laccata var. bicolor</name>
    <dbReference type="NCBI Taxonomy" id="486041"/>
    <lineage>
        <taxon>Eukaryota</taxon>
        <taxon>Fungi</taxon>
        <taxon>Dikarya</taxon>
        <taxon>Basidiomycota</taxon>
        <taxon>Agaricomycotina</taxon>
        <taxon>Agaricomycetes</taxon>
        <taxon>Agaricomycetidae</taxon>
        <taxon>Agaricales</taxon>
        <taxon>Agaricineae</taxon>
        <taxon>Hydnangiaceae</taxon>
        <taxon>Laccaria</taxon>
    </lineage>
</organism>
<dbReference type="GeneID" id="6077117"/>
<dbReference type="RefSeq" id="XP_001881573.1">
    <property type="nucleotide sequence ID" value="XM_001881538.1"/>
</dbReference>
<protein>
    <submittedName>
        <fullName evidence="3">Predicted protein</fullName>
    </submittedName>
</protein>
<keyword evidence="4" id="KW-1185">Reference proteome</keyword>
<feature type="coiled-coil region" evidence="1">
    <location>
        <begin position="110"/>
        <end position="151"/>
    </location>
</feature>
<keyword evidence="1" id="KW-0175">Coiled coil</keyword>
<dbReference type="OrthoDB" id="10365280at2759"/>
<dbReference type="EMBL" id="DS547103">
    <property type="protein sequence ID" value="EDR07784.1"/>
    <property type="molecule type" value="Genomic_DNA"/>
</dbReference>
<evidence type="ECO:0000313" key="4">
    <source>
        <dbReference type="Proteomes" id="UP000001194"/>
    </source>
</evidence>
<reference evidence="3 4" key="1">
    <citation type="journal article" date="2008" name="Nature">
        <title>The genome of Laccaria bicolor provides insights into mycorrhizal symbiosis.</title>
        <authorList>
            <person name="Martin F."/>
            <person name="Aerts A."/>
            <person name="Ahren D."/>
            <person name="Brun A."/>
            <person name="Danchin E.G.J."/>
            <person name="Duchaussoy F."/>
            <person name="Gibon J."/>
            <person name="Kohler A."/>
            <person name="Lindquist E."/>
            <person name="Pereda V."/>
            <person name="Salamov A."/>
            <person name="Shapiro H.J."/>
            <person name="Wuyts J."/>
            <person name="Blaudez D."/>
            <person name="Buee M."/>
            <person name="Brokstein P."/>
            <person name="Canbaeck B."/>
            <person name="Cohen D."/>
            <person name="Courty P.E."/>
            <person name="Coutinho P.M."/>
            <person name="Delaruelle C."/>
            <person name="Detter J.C."/>
            <person name="Deveau A."/>
            <person name="DiFazio S."/>
            <person name="Duplessis S."/>
            <person name="Fraissinet-Tachet L."/>
            <person name="Lucic E."/>
            <person name="Frey-Klett P."/>
            <person name="Fourrey C."/>
            <person name="Feussner I."/>
            <person name="Gay G."/>
            <person name="Grimwood J."/>
            <person name="Hoegger P.J."/>
            <person name="Jain P."/>
            <person name="Kilaru S."/>
            <person name="Labbe J."/>
            <person name="Lin Y.C."/>
            <person name="Legue V."/>
            <person name="Le Tacon F."/>
            <person name="Marmeisse R."/>
            <person name="Melayah D."/>
            <person name="Montanini B."/>
            <person name="Muratet M."/>
            <person name="Nehls U."/>
            <person name="Niculita-Hirzel H."/>
            <person name="Oudot-Le Secq M.P."/>
            <person name="Peter M."/>
            <person name="Quesneville H."/>
            <person name="Rajashekar B."/>
            <person name="Reich M."/>
            <person name="Rouhier N."/>
            <person name="Schmutz J."/>
            <person name="Yin T."/>
            <person name="Chalot M."/>
            <person name="Henrissat B."/>
            <person name="Kuees U."/>
            <person name="Lucas S."/>
            <person name="Van de Peer Y."/>
            <person name="Podila G.K."/>
            <person name="Polle A."/>
            <person name="Pukkila P.J."/>
            <person name="Richardson P.M."/>
            <person name="Rouze P."/>
            <person name="Sanders I.R."/>
            <person name="Stajich J.E."/>
            <person name="Tunlid A."/>
            <person name="Tuskan G."/>
            <person name="Grigoriev I.V."/>
        </authorList>
    </citation>
    <scope>NUCLEOTIDE SEQUENCE [LARGE SCALE GENOMIC DNA]</scope>
    <source>
        <strain evidence="4">S238N-H82 / ATCC MYA-4686</strain>
    </source>
</reference>
<sequence>MGRKCPRLQAFLLDYVAVHLGVSSRTALDLYGRYVRRQPEPSKHHDAGQNGGSVTGEEDSDSDSSEDFTEELLSDNLDVLELTSDDEGHSADERIKKRREDNELVNLQAAAAAAAQLSTVKKRIDELEARLAQTKKENAELLEREKRYALKAVAAENQRPQPPSQEVVQKALEAELLKRKEAYRKDLLEEWDRVHQRESGRLHENNDDMGASTCIVVPRSSVALHTAITGFVEAMGLDETTSRVLDLLQWVTEISNVVHEMDTERKTLDLACPNGAPQKRAINGENVETLGKRRRVEEHEQAEIAIDLLAVLIPQGVFCLEVNDKCARKAWLGESHCEILVFLSTQRG</sequence>
<dbReference type="Proteomes" id="UP000001194">
    <property type="component" value="Unassembled WGS sequence"/>
</dbReference>
<feature type="region of interest" description="Disordered" evidence="2">
    <location>
        <begin position="39"/>
        <end position="70"/>
    </location>
</feature>
<feature type="compositionally biased region" description="Acidic residues" evidence="2">
    <location>
        <begin position="56"/>
        <end position="70"/>
    </location>
</feature>